<gene>
    <name evidence="2" type="ORF">FKW44_010994</name>
</gene>
<sequence length="264" mass="30548">MDLYSAEYNMKLNKNGKNTLEQTSVCHIKVDDKNKDDLNLCGRCHNMSHFTKQCNEFGNLKCPRCLEWEHWEDTCPTALISTDCSVCSICGSEGHVAVVHSAKEFNQRRCIVDMLGWEGFREWFYEEDFRSWWQLNGLVGVPLYKIYRRTTEWRLEPKAEEREESAVSSKTKGGYLLSRDDSIDELMKSVYTPRKKVELPKEDDDSGRSTPEYLKKYPGSTKEEGGELSDTGDSSTYKPTRKRRTFSETLSMLDDDILAELNIK</sequence>
<name>A0A7T8HHD0_CALRO</name>
<reference evidence="3" key="1">
    <citation type="submission" date="2021-01" db="EMBL/GenBank/DDBJ databases">
        <title>Caligus Genome Assembly.</title>
        <authorList>
            <person name="Gallardo-Escarate C."/>
        </authorList>
    </citation>
    <scope>NUCLEOTIDE SEQUENCE [LARGE SCALE GENOMIC DNA]</scope>
</reference>
<dbReference type="EMBL" id="CP045896">
    <property type="protein sequence ID" value="QQP50102.1"/>
    <property type="molecule type" value="Genomic_DNA"/>
</dbReference>
<dbReference type="GO" id="GO:0003676">
    <property type="term" value="F:nucleic acid binding"/>
    <property type="evidence" value="ECO:0007669"/>
    <property type="project" value="InterPro"/>
</dbReference>
<dbReference type="Proteomes" id="UP000595437">
    <property type="component" value="Chromosome 7"/>
</dbReference>
<keyword evidence="3" id="KW-1185">Reference proteome</keyword>
<evidence type="ECO:0000313" key="3">
    <source>
        <dbReference type="Proteomes" id="UP000595437"/>
    </source>
</evidence>
<dbReference type="AlphaFoldDB" id="A0A7T8HHD0"/>
<proteinExistence type="predicted"/>
<evidence type="ECO:0000313" key="2">
    <source>
        <dbReference type="EMBL" id="QQP50102.1"/>
    </source>
</evidence>
<dbReference type="OrthoDB" id="6380074at2759"/>
<accession>A0A7T8HHD0</accession>
<protein>
    <submittedName>
        <fullName evidence="2">Uncharacterized protein</fullName>
    </submittedName>
</protein>
<evidence type="ECO:0000256" key="1">
    <source>
        <dbReference type="SAM" id="MobiDB-lite"/>
    </source>
</evidence>
<organism evidence="2 3">
    <name type="scientific">Caligus rogercresseyi</name>
    <name type="common">Sea louse</name>
    <dbReference type="NCBI Taxonomy" id="217165"/>
    <lineage>
        <taxon>Eukaryota</taxon>
        <taxon>Metazoa</taxon>
        <taxon>Ecdysozoa</taxon>
        <taxon>Arthropoda</taxon>
        <taxon>Crustacea</taxon>
        <taxon>Multicrustacea</taxon>
        <taxon>Hexanauplia</taxon>
        <taxon>Copepoda</taxon>
        <taxon>Siphonostomatoida</taxon>
        <taxon>Caligidae</taxon>
        <taxon>Caligus</taxon>
    </lineage>
</organism>
<dbReference type="GO" id="GO:0008270">
    <property type="term" value="F:zinc ion binding"/>
    <property type="evidence" value="ECO:0007669"/>
    <property type="project" value="InterPro"/>
</dbReference>
<dbReference type="SUPFAM" id="SSF57756">
    <property type="entry name" value="Retrovirus zinc finger-like domains"/>
    <property type="match status" value="1"/>
</dbReference>
<dbReference type="InterPro" id="IPR036875">
    <property type="entry name" value="Znf_CCHC_sf"/>
</dbReference>
<feature type="region of interest" description="Disordered" evidence="1">
    <location>
        <begin position="194"/>
        <end position="244"/>
    </location>
</feature>